<evidence type="ECO:0000256" key="6">
    <source>
        <dbReference type="HAMAP-Rule" id="MF_00050"/>
    </source>
</evidence>
<dbReference type="InterPro" id="IPR001816">
    <property type="entry name" value="Transl_elong_EFTs/EF1B"/>
</dbReference>
<keyword evidence="3 6" id="KW-0251">Elongation factor</keyword>
<evidence type="ECO:0000256" key="3">
    <source>
        <dbReference type="ARBA" id="ARBA00022768"/>
    </source>
</evidence>
<dbReference type="FunFam" id="1.10.286.20:FF:000001">
    <property type="entry name" value="Elongation factor Ts"/>
    <property type="match status" value="1"/>
</dbReference>
<dbReference type="CDD" id="cd14275">
    <property type="entry name" value="UBA_EF-Ts"/>
    <property type="match status" value="1"/>
</dbReference>
<protein>
    <recommendedName>
        <fullName evidence="2 6">Elongation factor Ts</fullName>
        <shortName evidence="6">EF-Ts</shortName>
    </recommendedName>
</protein>
<sequence>MIGRVAWGGAVGARPVHDDFHEEMTMASVNMADVKRLRELTAAGMMDCKKALEEAEGDFDRAVEILRIKGAKDVGKREARTASNGLVAVKHEGDALAGLLELACETDFVAKGDRFQELAATIVDHIVATKPGDVPTLLESQIAGRPVKELLDEANAALGEKIEVRRFSVLEGGYVTSYMHKSDPQLPPTVGVLIQLDVPNAEVGRFFAQHTAAMAPKYLSPETVPADVLDKERAVFEQMTREEGKPEGAIPKIVEGRVSAWYKDFTLVQQASVRDNKTPIAKVAEEAGVKILDFVRFKVGQA</sequence>
<dbReference type="NCBIfam" id="TIGR00116">
    <property type="entry name" value="tsf"/>
    <property type="match status" value="1"/>
</dbReference>
<evidence type="ECO:0000313" key="9">
    <source>
        <dbReference type="Proteomes" id="UP000606172"/>
    </source>
</evidence>
<evidence type="ECO:0000259" key="7">
    <source>
        <dbReference type="Pfam" id="PF00889"/>
    </source>
</evidence>
<evidence type="ECO:0000313" key="8">
    <source>
        <dbReference type="EMBL" id="GII91439.1"/>
    </source>
</evidence>
<dbReference type="InterPro" id="IPR014039">
    <property type="entry name" value="Transl_elong_EFTs/EF1B_dimer"/>
</dbReference>
<evidence type="ECO:0000256" key="4">
    <source>
        <dbReference type="ARBA" id="ARBA00022917"/>
    </source>
</evidence>
<dbReference type="InterPro" id="IPR036402">
    <property type="entry name" value="EF-Ts_dimer_sf"/>
</dbReference>
<keyword evidence="6" id="KW-0963">Cytoplasm</keyword>
<dbReference type="GO" id="GO:0005737">
    <property type="term" value="C:cytoplasm"/>
    <property type="evidence" value="ECO:0007669"/>
    <property type="project" value="UniProtKB-SubCell"/>
</dbReference>
<comment type="function">
    <text evidence="5 6">Associates with the EF-Tu.GDP complex and induces the exchange of GDP to GTP. It remains bound to the aminoacyl-tRNA.EF-Tu.GTP complex up to the GTP hydrolysis stage on the ribosome.</text>
</comment>
<evidence type="ECO:0000256" key="1">
    <source>
        <dbReference type="ARBA" id="ARBA00005532"/>
    </source>
</evidence>
<keyword evidence="4 6" id="KW-0648">Protein biosynthesis</keyword>
<comment type="caution">
    <text evidence="8">The sequence shown here is derived from an EMBL/GenBank/DDBJ whole genome shotgun (WGS) entry which is preliminary data.</text>
</comment>
<dbReference type="EMBL" id="BOOW01000009">
    <property type="protein sequence ID" value="GII91439.1"/>
    <property type="molecule type" value="Genomic_DNA"/>
</dbReference>
<dbReference type="SUPFAM" id="SSF46934">
    <property type="entry name" value="UBA-like"/>
    <property type="match status" value="1"/>
</dbReference>
<dbReference type="PANTHER" id="PTHR11741">
    <property type="entry name" value="ELONGATION FACTOR TS"/>
    <property type="match status" value="1"/>
</dbReference>
<feature type="region of interest" description="Involved in Mg(2+) ion dislocation from EF-Tu" evidence="6">
    <location>
        <begin position="106"/>
        <end position="109"/>
    </location>
</feature>
<dbReference type="Proteomes" id="UP000606172">
    <property type="component" value="Unassembled WGS sequence"/>
</dbReference>
<proteinExistence type="inferred from homology"/>
<dbReference type="HAMAP" id="MF_00050">
    <property type="entry name" value="EF_Ts"/>
    <property type="match status" value="1"/>
</dbReference>
<keyword evidence="9" id="KW-1185">Reference proteome</keyword>
<accession>A0A919RFG4</accession>
<dbReference type="SUPFAM" id="SSF54713">
    <property type="entry name" value="Elongation factor Ts (EF-Ts), dimerisation domain"/>
    <property type="match status" value="2"/>
</dbReference>
<dbReference type="Gene3D" id="1.10.8.10">
    <property type="entry name" value="DNA helicase RuvA subunit, C-terminal domain"/>
    <property type="match status" value="1"/>
</dbReference>
<reference evidence="8" key="1">
    <citation type="submission" date="2021-01" db="EMBL/GenBank/DDBJ databases">
        <title>Whole genome shotgun sequence of Sinosporangium siamense NBRC 109515.</title>
        <authorList>
            <person name="Komaki H."/>
            <person name="Tamura T."/>
        </authorList>
    </citation>
    <scope>NUCLEOTIDE SEQUENCE</scope>
    <source>
        <strain evidence="8">NBRC 109515</strain>
    </source>
</reference>
<dbReference type="Gene3D" id="3.30.479.20">
    <property type="entry name" value="Elongation factor Ts, dimerisation domain"/>
    <property type="match status" value="2"/>
</dbReference>
<dbReference type="Gene3D" id="1.10.286.20">
    <property type="match status" value="1"/>
</dbReference>
<name>A0A919RFG4_9ACTN</name>
<dbReference type="AlphaFoldDB" id="A0A919RFG4"/>
<dbReference type="PANTHER" id="PTHR11741:SF0">
    <property type="entry name" value="ELONGATION FACTOR TS, MITOCHONDRIAL"/>
    <property type="match status" value="1"/>
</dbReference>
<comment type="subcellular location">
    <subcellularLocation>
        <location evidence="6">Cytoplasm</location>
    </subcellularLocation>
</comment>
<dbReference type="FunFam" id="1.10.8.10:FF:000001">
    <property type="entry name" value="Elongation factor Ts"/>
    <property type="match status" value="1"/>
</dbReference>
<evidence type="ECO:0000256" key="2">
    <source>
        <dbReference type="ARBA" id="ARBA00016956"/>
    </source>
</evidence>
<evidence type="ECO:0000256" key="5">
    <source>
        <dbReference type="ARBA" id="ARBA00025453"/>
    </source>
</evidence>
<organism evidence="8 9">
    <name type="scientific">Sinosporangium siamense</name>
    <dbReference type="NCBI Taxonomy" id="1367973"/>
    <lineage>
        <taxon>Bacteria</taxon>
        <taxon>Bacillati</taxon>
        <taxon>Actinomycetota</taxon>
        <taxon>Actinomycetes</taxon>
        <taxon>Streptosporangiales</taxon>
        <taxon>Streptosporangiaceae</taxon>
        <taxon>Sinosporangium</taxon>
    </lineage>
</organism>
<comment type="similarity">
    <text evidence="1 6">Belongs to the EF-Ts family.</text>
</comment>
<gene>
    <name evidence="6 8" type="primary">tsf</name>
    <name evidence="8" type="ORF">Ssi02_16700</name>
</gene>
<feature type="domain" description="Translation elongation factor EFTs/EF1B dimerisation" evidence="7">
    <location>
        <begin position="99"/>
        <end position="301"/>
    </location>
</feature>
<dbReference type="InterPro" id="IPR009060">
    <property type="entry name" value="UBA-like_sf"/>
</dbReference>
<dbReference type="Pfam" id="PF00889">
    <property type="entry name" value="EF_TS"/>
    <property type="match status" value="1"/>
</dbReference>
<dbReference type="GO" id="GO:0003746">
    <property type="term" value="F:translation elongation factor activity"/>
    <property type="evidence" value="ECO:0007669"/>
    <property type="project" value="UniProtKB-UniRule"/>
</dbReference>